<feature type="region of interest" description="Disordered" evidence="2">
    <location>
        <begin position="187"/>
        <end position="239"/>
    </location>
</feature>
<reference evidence="4 5" key="1">
    <citation type="journal article" date="2009" name="PLoS Pathog.">
        <title>Draft genome sequencing of giardia intestinalis assemblage B isolate GS: is human giardiasis caused by two different species?</title>
        <authorList>
            <person name="Franzen O."/>
            <person name="Jerlstrom-Hultqvist J."/>
            <person name="Castro E."/>
            <person name="Sherwood E."/>
            <person name="Ankarklev J."/>
            <person name="Reiner D.S."/>
            <person name="Palm D."/>
            <person name="Andersson J.O."/>
            <person name="Andersson B."/>
            <person name="Svard S.G."/>
        </authorList>
    </citation>
    <scope>NUCLEOTIDE SEQUENCE [LARGE SCALE GENOMIC DNA]</scope>
    <source>
        <strain evidence="5">ATCC 50581 / GS clone H7</strain>
    </source>
</reference>
<dbReference type="PANTHER" id="PTHR24120:SF4">
    <property type="entry name" value="GH07239P"/>
    <property type="match status" value="1"/>
</dbReference>
<dbReference type="PROSITE" id="PS50089">
    <property type="entry name" value="ZF_RING_2"/>
    <property type="match status" value="1"/>
</dbReference>
<dbReference type="SUPFAM" id="SSF57850">
    <property type="entry name" value="RING/U-box"/>
    <property type="match status" value="1"/>
</dbReference>
<dbReference type="OMA" id="CYELFEA"/>
<keyword evidence="1" id="KW-0863">Zinc-finger</keyword>
<dbReference type="SMART" id="SM00184">
    <property type="entry name" value="RING"/>
    <property type="match status" value="1"/>
</dbReference>
<dbReference type="EMBL" id="ACGJ01002210">
    <property type="protein sequence ID" value="EET00920.1"/>
    <property type="molecule type" value="Genomic_DNA"/>
</dbReference>
<dbReference type="Proteomes" id="UP000002488">
    <property type="component" value="Unassembled WGS sequence"/>
</dbReference>
<feature type="compositionally biased region" description="Low complexity" evidence="2">
    <location>
        <begin position="1037"/>
        <end position="1049"/>
    </location>
</feature>
<evidence type="ECO:0000256" key="1">
    <source>
        <dbReference type="PROSITE-ProRule" id="PRU00175"/>
    </source>
</evidence>
<keyword evidence="1" id="KW-0862">Zinc</keyword>
<dbReference type="OrthoDB" id="1711136at2759"/>
<evidence type="ECO:0000313" key="4">
    <source>
        <dbReference type="EMBL" id="EET00920.1"/>
    </source>
</evidence>
<organism evidence="4 5">
    <name type="scientific">Giardia intestinalis (strain ATCC 50581 / GS clone H7)</name>
    <name type="common">Giardia lamblia</name>
    <dbReference type="NCBI Taxonomy" id="598745"/>
    <lineage>
        <taxon>Eukaryota</taxon>
        <taxon>Metamonada</taxon>
        <taxon>Diplomonadida</taxon>
        <taxon>Hexamitidae</taxon>
        <taxon>Giardiinae</taxon>
        <taxon>Giardia</taxon>
    </lineage>
</organism>
<dbReference type="SUPFAM" id="SSF48403">
    <property type="entry name" value="Ankyrin repeat"/>
    <property type="match status" value="1"/>
</dbReference>
<comment type="caution">
    <text evidence="4">The sequence shown here is derived from an EMBL/GenBank/DDBJ whole genome shotgun (WGS) entry which is preliminary data.</text>
</comment>
<feature type="domain" description="RING-type" evidence="3">
    <location>
        <begin position="1374"/>
        <end position="1413"/>
    </location>
</feature>
<dbReference type="SMART" id="SM00248">
    <property type="entry name" value="ANK"/>
    <property type="match status" value="4"/>
</dbReference>
<gene>
    <name evidence="4" type="ORF">GL50581_1836</name>
</gene>
<dbReference type="GO" id="GO:0008270">
    <property type="term" value="F:zinc ion binding"/>
    <property type="evidence" value="ECO:0007669"/>
    <property type="project" value="UniProtKB-KW"/>
</dbReference>
<evidence type="ECO:0000256" key="2">
    <source>
        <dbReference type="SAM" id="MobiDB-lite"/>
    </source>
</evidence>
<evidence type="ECO:0000259" key="3">
    <source>
        <dbReference type="PROSITE" id="PS50089"/>
    </source>
</evidence>
<dbReference type="InterPro" id="IPR036770">
    <property type="entry name" value="Ankyrin_rpt-contain_sf"/>
</dbReference>
<proteinExistence type="predicted"/>
<feature type="compositionally biased region" description="Acidic residues" evidence="2">
    <location>
        <begin position="213"/>
        <end position="222"/>
    </location>
</feature>
<dbReference type="InterPro" id="IPR001841">
    <property type="entry name" value="Znf_RING"/>
</dbReference>
<feature type="compositionally biased region" description="Polar residues" evidence="2">
    <location>
        <begin position="187"/>
        <end position="212"/>
    </location>
</feature>
<feature type="region of interest" description="Disordered" evidence="2">
    <location>
        <begin position="1029"/>
        <end position="1070"/>
    </location>
</feature>
<dbReference type="Gene3D" id="1.25.40.20">
    <property type="entry name" value="Ankyrin repeat-containing domain"/>
    <property type="match status" value="2"/>
</dbReference>
<sequence length="1459" mass="162683">MHIWPKCIALVSDKRLSDILKNVPKDRDAFGRSGLFYAVYMRKLWLVEKLIPLEAGMRDVNGMTALMFAASSGFIDAVKLLASIEHSIVDNHGYTALTYAIFHQNYQAAQIILNCQTGCPSTGTKQDIIESLNHSTGNNMSLSQSRSSAKDAPLFIDIPDDSTSVATDDRTCYKVVQSALSLANSNEGALRASGTTTPITVSSSAEDSQIYESTDDDQEEGALEPNLRHTSTTSSISLAQPEEREIPSRIFNLPFMLHSTRLPSLPVANRSFSKSIFSPSKDTITAASSFLDSTIASLLFPNTLFMSPGWKFACLAADLFSSLKSKLIADIIYNRDGDPPLIPIVEIAAGLHMGHLNTASCLNIIALPNSHLTAKKFLRDNAMHFTTLTFSDRETSLKFAFSAICLGPRANVFSNLSPLPLDTQDPIEALTELSNLDLFGIVPEISLSNLIALAHDIFFGNELSSLPQDKCLQYATAIVLGHYPAHRTTCSSDLNYFIKSVMSICPSYPDSKAILEILKPIVMQPHDDHLSAITFLASICTCFKGHRLLWNYALQYFYRTLIKSRDISIPLANLIKHDNPNSKYRARDLFTLLFAPTASRAGKLSQIALHTPIMGFLDILRQIYENSKAEDKQDHPECFSLNEDYSHLIQCILNNTDNDDIALALYRTMLFRNDNLRDIIISHRGRDFRDAKGRTPYMIDSLCASISMSVRIHIDSDGEVRRSKSATKKSLKELYGLVVPFTDLVRLFLSANIASFYCRVLLKAALVNLPLRVVHFFELHSSLDLVAFNRTLFDRCPDYHLLQFVEVDYTAIDSEGVPTLGYMIMQEDRLVRQSNDLVNILTRSSDNSSCRRHSDQNGWTLLMRLSSLKHTFLYVKLFNALSPRLLRSQASFGETALMVAAKANNLLAVTYLLLNGEGRMQTSRGMTALMFAIRQATPSIDIVGSLLTEECGIQDSDGNTAFMHFCLVASCDINNVLPSILVQELVSKEGALTNKCGMTPLMFLLLGYALKERFANSSILCLQNNPFSSTTPEATDESTLSSDTESQQDITVPRQTLTEVDEETPTEQSHLRTELVQSQTSSIVNRSYLNQTGTAFNPLPAYTFSSNSLDFIFPESDPSSFVHLSELSDELLDSYDESLSSAASSDTSRLAINDFHPAANPFVKNIGTEDTLMSSHTVERELSQKIINMVGSDGYNTILTCFRSSSFGSCNSKRGLADVFMKAPIELKPLSTDLSPFREMLYKSDIYGNKALDYCMGSQYLIDIVLNTTLSQRIPKQSLALMRRGLHRFISRCYRSINLLTQGNNISLQEKDERRMFCYELFEAFFAQFDVTDELAEPVSAHICSRQKYIRKLCESYLYSTHDLNGSTNPNGACVICMSRNKEVCIVPCGHMVYCCKCARANKNKSVQCPLCRKDSVTLITPILLLQSQVSSGLDLKLQKKKYKWLIDEEVYVIDEDST</sequence>
<dbReference type="Pfam" id="PF12796">
    <property type="entry name" value="Ank_2"/>
    <property type="match status" value="2"/>
</dbReference>
<feature type="compositionally biased region" description="Polar residues" evidence="2">
    <location>
        <begin position="228"/>
        <end position="238"/>
    </location>
</feature>
<name>C6LSU3_GIAIB</name>
<dbReference type="Gene3D" id="3.30.40.10">
    <property type="entry name" value="Zinc/RING finger domain, C3HC4 (zinc finger)"/>
    <property type="match status" value="1"/>
</dbReference>
<dbReference type="Pfam" id="PF13920">
    <property type="entry name" value="zf-C3HC4_3"/>
    <property type="match status" value="1"/>
</dbReference>
<dbReference type="InterPro" id="IPR002110">
    <property type="entry name" value="Ankyrin_rpt"/>
</dbReference>
<accession>C6LSU3</accession>
<keyword evidence="1" id="KW-0479">Metal-binding</keyword>
<dbReference type="VEuPathDB" id="GiardiaDB:GL50581_1836"/>
<protein>
    <recommendedName>
        <fullName evidence="3">RING-type domain-containing protein</fullName>
    </recommendedName>
</protein>
<dbReference type="PANTHER" id="PTHR24120">
    <property type="entry name" value="GH07239P"/>
    <property type="match status" value="1"/>
</dbReference>
<evidence type="ECO:0000313" key="5">
    <source>
        <dbReference type="Proteomes" id="UP000002488"/>
    </source>
</evidence>
<dbReference type="InterPro" id="IPR013083">
    <property type="entry name" value="Znf_RING/FYVE/PHD"/>
</dbReference>